<name>A0ABV0BJC7_9HYPH</name>
<keyword evidence="1" id="KW-0472">Membrane</keyword>
<dbReference type="Proteomes" id="UP001418637">
    <property type="component" value="Unassembled WGS sequence"/>
</dbReference>
<dbReference type="PANTHER" id="PTHR31876">
    <property type="entry name" value="COV-LIKE PROTEIN 1"/>
    <property type="match status" value="1"/>
</dbReference>
<dbReference type="Pfam" id="PF04367">
    <property type="entry name" value="DUF502"/>
    <property type="match status" value="1"/>
</dbReference>
<feature type="transmembrane region" description="Helical" evidence="1">
    <location>
        <begin position="20"/>
        <end position="47"/>
    </location>
</feature>
<evidence type="ECO:0000256" key="1">
    <source>
        <dbReference type="SAM" id="Phobius"/>
    </source>
</evidence>
<gene>
    <name evidence="2" type="ORF">WJT86_07415</name>
</gene>
<protein>
    <submittedName>
        <fullName evidence="2">DUF502 domain-containing protein</fullName>
    </submittedName>
</protein>
<evidence type="ECO:0000313" key="2">
    <source>
        <dbReference type="EMBL" id="MEN3930885.1"/>
    </source>
</evidence>
<accession>A0ABV0BJC7</accession>
<reference evidence="2 3" key="1">
    <citation type="submission" date="2024-04" db="EMBL/GenBank/DDBJ databases">
        <title>A novel species isolated from cricket.</title>
        <authorList>
            <person name="Wang H.-C."/>
        </authorList>
    </citation>
    <scope>NUCLEOTIDE SEQUENCE [LARGE SCALE GENOMIC DNA]</scope>
    <source>
        <strain evidence="2 3">WL0021</strain>
    </source>
</reference>
<organism evidence="2 3">
    <name type="scientific">Hohaiivirga grylli</name>
    <dbReference type="NCBI Taxonomy" id="3133970"/>
    <lineage>
        <taxon>Bacteria</taxon>
        <taxon>Pseudomonadati</taxon>
        <taxon>Pseudomonadota</taxon>
        <taxon>Alphaproteobacteria</taxon>
        <taxon>Hyphomicrobiales</taxon>
        <taxon>Methylobacteriaceae</taxon>
        <taxon>Hohaiivirga</taxon>
    </lineage>
</organism>
<dbReference type="PANTHER" id="PTHR31876:SF26">
    <property type="entry name" value="PROTEIN LIKE COV 2"/>
    <property type="match status" value="1"/>
</dbReference>
<keyword evidence="1" id="KW-0812">Transmembrane</keyword>
<dbReference type="RefSeq" id="WP_346336908.1">
    <property type="nucleotide sequence ID" value="NZ_JBBYXI010000002.1"/>
</dbReference>
<proteinExistence type="predicted"/>
<dbReference type="EMBL" id="JBBYXI010000002">
    <property type="protein sequence ID" value="MEN3930885.1"/>
    <property type="molecule type" value="Genomic_DNA"/>
</dbReference>
<sequence length="244" mass="27137">MRKILEQTPKKQKVSRLLRLRLHSYFLTGLIIAGPLAITAYISWWFVTWVDGWVKPFIPLRYLPETYLEFDIPGVGLIAVVIGLTVLGFLAANLLGKSLLGLGERILQRMPVVRGIYNGTKQVFETIFSADGTSFRTVGLVQFPTKGTWSIVFISTPATPEIQKLTPGEEEKIGVFLPCTPNPTTGFFFYLPKSEIIELQMSVDDAAKLVMSAGVIQPESLFGKEVSIEQADQKILEDQDQAVS</sequence>
<feature type="transmembrane region" description="Helical" evidence="1">
    <location>
        <begin position="72"/>
        <end position="95"/>
    </location>
</feature>
<evidence type="ECO:0000313" key="3">
    <source>
        <dbReference type="Proteomes" id="UP001418637"/>
    </source>
</evidence>
<keyword evidence="3" id="KW-1185">Reference proteome</keyword>
<keyword evidence="1" id="KW-1133">Transmembrane helix</keyword>
<comment type="caution">
    <text evidence="2">The sequence shown here is derived from an EMBL/GenBank/DDBJ whole genome shotgun (WGS) entry which is preliminary data.</text>
</comment>
<dbReference type="InterPro" id="IPR007462">
    <property type="entry name" value="COV1-like"/>
</dbReference>